<dbReference type="EMBL" id="BARS01017780">
    <property type="protein sequence ID" value="GAF87398.1"/>
    <property type="molecule type" value="Genomic_DNA"/>
</dbReference>
<accession>X0T1P5</accession>
<proteinExistence type="predicted"/>
<evidence type="ECO:0000313" key="1">
    <source>
        <dbReference type="EMBL" id="GAF87398.1"/>
    </source>
</evidence>
<organism evidence="1">
    <name type="scientific">marine sediment metagenome</name>
    <dbReference type="NCBI Taxonomy" id="412755"/>
    <lineage>
        <taxon>unclassified sequences</taxon>
        <taxon>metagenomes</taxon>
        <taxon>ecological metagenomes</taxon>
    </lineage>
</organism>
<comment type="caution">
    <text evidence="1">The sequence shown here is derived from an EMBL/GenBank/DDBJ whole genome shotgun (WGS) entry which is preliminary data.</text>
</comment>
<feature type="non-terminal residue" evidence="1">
    <location>
        <position position="140"/>
    </location>
</feature>
<sequence length="140" mass="17047">MIKEYWNNLLSGDSKGFDHKKFFELFREMLKEKVALHGLLTLEDYIQYLSKYYDWDNLQPYVYKSEHTDVNFTLEDIKKVLFEPRYKIYRLMYLENEKYKNLLKLYQDLEKPEGSFVTLMERCLHAEHNSGRIIGLDIEK</sequence>
<reference evidence="1" key="1">
    <citation type="journal article" date="2014" name="Front. Microbiol.">
        <title>High frequency of phylogenetically diverse reductive dehalogenase-homologous genes in deep subseafloor sedimentary metagenomes.</title>
        <authorList>
            <person name="Kawai M."/>
            <person name="Futagami T."/>
            <person name="Toyoda A."/>
            <person name="Takaki Y."/>
            <person name="Nishi S."/>
            <person name="Hori S."/>
            <person name="Arai W."/>
            <person name="Tsubouchi T."/>
            <person name="Morono Y."/>
            <person name="Uchiyama I."/>
            <person name="Ito T."/>
            <person name="Fujiyama A."/>
            <person name="Inagaki F."/>
            <person name="Takami H."/>
        </authorList>
    </citation>
    <scope>NUCLEOTIDE SEQUENCE</scope>
    <source>
        <strain evidence="1">Expedition CK06-06</strain>
    </source>
</reference>
<protein>
    <submittedName>
        <fullName evidence="1">Uncharacterized protein</fullName>
    </submittedName>
</protein>
<name>X0T1P5_9ZZZZ</name>
<gene>
    <name evidence="1" type="ORF">S01H1_29033</name>
</gene>
<dbReference type="AlphaFoldDB" id="X0T1P5"/>